<keyword evidence="7" id="KW-1185">Reference proteome</keyword>
<dbReference type="InterPro" id="IPR036396">
    <property type="entry name" value="Cyt_P450_sf"/>
</dbReference>
<accession>A0A8R1YWW3</accession>
<evidence type="ECO:0000313" key="7">
    <source>
        <dbReference type="Proteomes" id="UP000005239"/>
    </source>
</evidence>
<keyword evidence="5" id="KW-0503">Monooxygenase</keyword>
<dbReference type="Proteomes" id="UP000005239">
    <property type="component" value="Unassembled WGS sequence"/>
</dbReference>
<keyword evidence="5" id="KW-0560">Oxidoreductase</keyword>
<evidence type="ECO:0000256" key="2">
    <source>
        <dbReference type="ARBA" id="ARBA00010617"/>
    </source>
</evidence>
<keyword evidence="3" id="KW-0349">Heme</keyword>
<dbReference type="Gene3D" id="1.10.630.10">
    <property type="entry name" value="Cytochrome P450"/>
    <property type="match status" value="1"/>
</dbReference>
<dbReference type="EnsemblMetazoa" id="PPA42422.1">
    <property type="protein sequence ID" value="PPA42422.1"/>
    <property type="gene ID" value="WBGene00280791"/>
</dbReference>
<dbReference type="InterPro" id="IPR050196">
    <property type="entry name" value="Cytochrome_P450_Monoox"/>
</dbReference>
<dbReference type="SUPFAM" id="SSF48264">
    <property type="entry name" value="Cytochrome P450"/>
    <property type="match status" value="1"/>
</dbReference>
<keyword evidence="3" id="KW-0479">Metal-binding</keyword>
<dbReference type="GO" id="GO:0020037">
    <property type="term" value="F:heme binding"/>
    <property type="evidence" value="ECO:0007669"/>
    <property type="project" value="InterPro"/>
</dbReference>
<name>A0A2A6D1N3_PRIPA</name>
<evidence type="ECO:0000256" key="5">
    <source>
        <dbReference type="ARBA" id="ARBA00023033"/>
    </source>
</evidence>
<evidence type="ECO:0000256" key="4">
    <source>
        <dbReference type="ARBA" id="ARBA00023004"/>
    </source>
</evidence>
<dbReference type="GO" id="GO:0005506">
    <property type="term" value="F:iron ion binding"/>
    <property type="evidence" value="ECO:0007669"/>
    <property type="project" value="InterPro"/>
</dbReference>
<sequence length="171" mass="19633">MAALFYLPWLITTISKFLYQYPYVRKLPAPLKFFSEEAAKARARGDGIFTMTVFGRVMTFPLNGDAVKAICESTEEITKGKDYDFLHPWMGNGIVFAIGQRWRDLRKSYTPIFHSRTMLEELQLVEYNGDNYLDDALSKRVLSLYTNVSSANTPKRWNISNCSSTSTLRCN</sequence>
<evidence type="ECO:0000256" key="1">
    <source>
        <dbReference type="ARBA" id="ARBA00001971"/>
    </source>
</evidence>
<dbReference type="InterPro" id="IPR001128">
    <property type="entry name" value="Cyt_P450"/>
</dbReference>
<proteinExistence type="inferred from homology"/>
<dbReference type="PANTHER" id="PTHR24291">
    <property type="entry name" value="CYTOCHROME P450 FAMILY 4"/>
    <property type="match status" value="1"/>
</dbReference>
<keyword evidence="4" id="KW-0408">Iron</keyword>
<comment type="cofactor">
    <cofactor evidence="1">
        <name>heme</name>
        <dbReference type="ChEBI" id="CHEBI:30413"/>
    </cofactor>
</comment>
<comment type="similarity">
    <text evidence="2">Belongs to the cytochrome P450 family.</text>
</comment>
<protein>
    <submittedName>
        <fullName evidence="6">Cytochrome P450</fullName>
    </submittedName>
</protein>
<reference evidence="7" key="1">
    <citation type="journal article" date="2008" name="Nat. Genet.">
        <title>The Pristionchus pacificus genome provides a unique perspective on nematode lifestyle and parasitism.</title>
        <authorList>
            <person name="Dieterich C."/>
            <person name="Clifton S.W."/>
            <person name="Schuster L.N."/>
            <person name="Chinwalla A."/>
            <person name="Delehaunty K."/>
            <person name="Dinkelacker I."/>
            <person name="Fulton L."/>
            <person name="Fulton R."/>
            <person name="Godfrey J."/>
            <person name="Minx P."/>
            <person name="Mitreva M."/>
            <person name="Roeseler W."/>
            <person name="Tian H."/>
            <person name="Witte H."/>
            <person name="Yang S.P."/>
            <person name="Wilson R.K."/>
            <person name="Sommer R.J."/>
        </authorList>
    </citation>
    <scope>NUCLEOTIDE SEQUENCE [LARGE SCALE GENOMIC DNA]</scope>
    <source>
        <strain evidence="7">PS312</strain>
    </source>
</reference>
<dbReference type="OrthoDB" id="1470350at2759"/>
<dbReference type="PANTHER" id="PTHR24291:SF194">
    <property type="entry name" value="CYTOCHROME P450 FAMILY"/>
    <property type="match status" value="1"/>
</dbReference>
<dbReference type="AlphaFoldDB" id="A0A2A6D1N3"/>
<accession>A0A2A6D1N3</accession>
<organism evidence="6 7">
    <name type="scientific">Pristionchus pacificus</name>
    <name type="common">Parasitic nematode worm</name>
    <dbReference type="NCBI Taxonomy" id="54126"/>
    <lineage>
        <taxon>Eukaryota</taxon>
        <taxon>Metazoa</taxon>
        <taxon>Ecdysozoa</taxon>
        <taxon>Nematoda</taxon>
        <taxon>Chromadorea</taxon>
        <taxon>Rhabditida</taxon>
        <taxon>Rhabditina</taxon>
        <taxon>Diplogasteromorpha</taxon>
        <taxon>Diplogasteroidea</taxon>
        <taxon>Neodiplogasteridae</taxon>
        <taxon>Pristionchus</taxon>
    </lineage>
</organism>
<dbReference type="Pfam" id="PF00067">
    <property type="entry name" value="p450"/>
    <property type="match status" value="1"/>
</dbReference>
<dbReference type="GO" id="GO:0016705">
    <property type="term" value="F:oxidoreductase activity, acting on paired donors, with incorporation or reduction of molecular oxygen"/>
    <property type="evidence" value="ECO:0007669"/>
    <property type="project" value="InterPro"/>
</dbReference>
<evidence type="ECO:0000313" key="6">
    <source>
        <dbReference type="EnsemblMetazoa" id="PPA42422.1"/>
    </source>
</evidence>
<gene>
    <name evidence="6" type="primary">WBGene00280791</name>
</gene>
<reference evidence="6" key="2">
    <citation type="submission" date="2022-06" db="UniProtKB">
        <authorList>
            <consortium name="EnsemblMetazoa"/>
        </authorList>
    </citation>
    <scope>IDENTIFICATION</scope>
    <source>
        <strain evidence="6">PS312</strain>
    </source>
</reference>
<evidence type="ECO:0000256" key="3">
    <source>
        <dbReference type="ARBA" id="ARBA00022617"/>
    </source>
</evidence>
<dbReference type="GO" id="GO:0004497">
    <property type="term" value="F:monooxygenase activity"/>
    <property type="evidence" value="ECO:0007669"/>
    <property type="project" value="UniProtKB-KW"/>
</dbReference>